<organism evidence="5 6">
    <name type="scientific">Flagellimonas yonaguniensis</name>
    <dbReference type="NCBI Taxonomy" id="3031325"/>
    <lineage>
        <taxon>Bacteria</taxon>
        <taxon>Pseudomonadati</taxon>
        <taxon>Bacteroidota</taxon>
        <taxon>Flavobacteriia</taxon>
        <taxon>Flavobacteriales</taxon>
        <taxon>Flavobacteriaceae</taxon>
        <taxon>Flagellimonas</taxon>
    </lineage>
</organism>
<dbReference type="Proteomes" id="UP001221366">
    <property type="component" value="Unassembled WGS sequence"/>
</dbReference>
<dbReference type="RefSeq" id="WP_275616827.1">
    <property type="nucleotide sequence ID" value="NZ_JARFVB010000013.1"/>
</dbReference>
<dbReference type="PROSITE" id="PS00041">
    <property type="entry name" value="HTH_ARAC_FAMILY_1"/>
    <property type="match status" value="1"/>
</dbReference>
<dbReference type="SMART" id="SM00342">
    <property type="entry name" value="HTH_ARAC"/>
    <property type="match status" value="1"/>
</dbReference>
<dbReference type="InterPro" id="IPR020449">
    <property type="entry name" value="Tscrpt_reg_AraC-type_HTH"/>
</dbReference>
<dbReference type="InterPro" id="IPR018060">
    <property type="entry name" value="HTH_AraC"/>
</dbReference>
<name>A0ABT5Y2K4_9FLAO</name>
<protein>
    <submittedName>
        <fullName evidence="5">AraC family transcriptional regulator</fullName>
    </submittedName>
</protein>
<evidence type="ECO:0000313" key="6">
    <source>
        <dbReference type="Proteomes" id="UP001221366"/>
    </source>
</evidence>
<reference evidence="5 6" key="1">
    <citation type="submission" date="2023-03" db="EMBL/GenBank/DDBJ databases">
        <title>Muricauda XX sp. nov. and Muricauda XXX sp. nov., two novel species isolated from Okinawa Trough.</title>
        <authorList>
            <person name="Cao W."/>
            <person name="Deng X."/>
        </authorList>
    </citation>
    <scope>NUCLEOTIDE SEQUENCE [LARGE SCALE GENOMIC DNA]</scope>
    <source>
        <strain evidence="5 6">334s03</strain>
    </source>
</reference>
<accession>A0ABT5Y2K4</accession>
<dbReference type="PANTHER" id="PTHR47893">
    <property type="entry name" value="REGULATORY PROTEIN PCHR"/>
    <property type="match status" value="1"/>
</dbReference>
<proteinExistence type="predicted"/>
<dbReference type="EMBL" id="JARFVB010000013">
    <property type="protein sequence ID" value="MDF0717679.1"/>
    <property type="molecule type" value="Genomic_DNA"/>
</dbReference>
<keyword evidence="1" id="KW-0805">Transcription regulation</keyword>
<dbReference type="InterPro" id="IPR009057">
    <property type="entry name" value="Homeodomain-like_sf"/>
</dbReference>
<dbReference type="InterPro" id="IPR018062">
    <property type="entry name" value="HTH_AraC-typ_CS"/>
</dbReference>
<comment type="caution">
    <text evidence="5">The sequence shown here is derived from an EMBL/GenBank/DDBJ whole genome shotgun (WGS) entry which is preliminary data.</text>
</comment>
<dbReference type="PRINTS" id="PR00032">
    <property type="entry name" value="HTHARAC"/>
</dbReference>
<evidence type="ECO:0000313" key="5">
    <source>
        <dbReference type="EMBL" id="MDF0717679.1"/>
    </source>
</evidence>
<dbReference type="Gene3D" id="1.10.10.60">
    <property type="entry name" value="Homeodomain-like"/>
    <property type="match status" value="1"/>
</dbReference>
<keyword evidence="2" id="KW-0238">DNA-binding</keyword>
<gene>
    <name evidence="5" type="ORF">PY092_16060</name>
</gene>
<keyword evidence="3" id="KW-0804">Transcription</keyword>
<dbReference type="PROSITE" id="PS01124">
    <property type="entry name" value="HTH_ARAC_FAMILY_2"/>
    <property type="match status" value="1"/>
</dbReference>
<sequence length="328" mass="37496">MQSVLKSDLFEDSIYQKKYSKDFFTGELIENRIEINSKDVSGTINETQLDGIFMVNKNIIAPRGYQIEVSNDFSMFVLHFEITGSYRYTPFERQTPLLKVKDHQYNMFYLPLTNGLLQYTGTPRRTLEIFFTSGLIEKLVGKKYGQILGKIDSAIEQEKPFVFWKQPRPITPELGRAIEQIIACPFSGQLKKTYLQSKITTILLDLLLDANGKNNLDSTIGLPKSDLDSLHIVERYIETNLNKGLSIPELTAVAGFNSSKLKRDFKRVYGTTIFKYITKLRMETASDLIVKKCLTIAQAAHEVGYSNPQHFTKAFKRTLGYLPSELKK</sequence>
<evidence type="ECO:0000259" key="4">
    <source>
        <dbReference type="PROSITE" id="PS01124"/>
    </source>
</evidence>
<dbReference type="SUPFAM" id="SSF46689">
    <property type="entry name" value="Homeodomain-like"/>
    <property type="match status" value="2"/>
</dbReference>
<evidence type="ECO:0000256" key="2">
    <source>
        <dbReference type="ARBA" id="ARBA00023125"/>
    </source>
</evidence>
<keyword evidence="6" id="KW-1185">Reference proteome</keyword>
<feature type="domain" description="HTH araC/xylS-type" evidence="4">
    <location>
        <begin position="231"/>
        <end position="328"/>
    </location>
</feature>
<dbReference type="PANTHER" id="PTHR47893:SF1">
    <property type="entry name" value="REGULATORY PROTEIN PCHR"/>
    <property type="match status" value="1"/>
</dbReference>
<dbReference type="Pfam" id="PF12833">
    <property type="entry name" value="HTH_18"/>
    <property type="match status" value="1"/>
</dbReference>
<dbReference type="InterPro" id="IPR053142">
    <property type="entry name" value="PchR_regulatory_protein"/>
</dbReference>
<evidence type="ECO:0000256" key="3">
    <source>
        <dbReference type="ARBA" id="ARBA00023163"/>
    </source>
</evidence>
<evidence type="ECO:0000256" key="1">
    <source>
        <dbReference type="ARBA" id="ARBA00023015"/>
    </source>
</evidence>